<sequence>MPDDVLLLPWHDHATSLGGATDGLEVHSWAEGEEAPSTDVLERVTFYVPQYLGGRSALEAMTRMPSLRTVQSLWAGVDAVWPFLPDGVALHNAAGVHDASTAELAVGLALARLRGLDEFARNQTTGSWLPRRNDAIADKRVLILGFGRIGQAIEQRLAGFECEVVRVARSARTLDDGRHVQAMSELPDLLPTVDVVILIVPATEETVGLVDSGFLALMRPGALLVNVARGPVVVTDDLVAALHDGRVRAALDVTDPEPLPADHPLWSAPGVLISPHIGGNSSAFEPRARRLVAAQIRRLRAGEPLDNLVARP</sequence>
<reference evidence="5" key="1">
    <citation type="journal article" date="2019" name="Int. J. Syst. Evol. Microbiol.">
        <title>The Global Catalogue of Microorganisms (GCM) 10K type strain sequencing project: providing services to taxonomists for standard genome sequencing and annotation.</title>
        <authorList>
            <consortium name="The Broad Institute Genomics Platform"/>
            <consortium name="The Broad Institute Genome Sequencing Center for Infectious Disease"/>
            <person name="Wu L."/>
            <person name="Ma J."/>
        </authorList>
    </citation>
    <scope>NUCLEOTIDE SEQUENCE [LARGE SCALE GENOMIC DNA]</scope>
    <source>
        <strain evidence="5">CGMCC 4.7317</strain>
    </source>
</reference>
<protein>
    <submittedName>
        <fullName evidence="4">2-hydroxyacid dehydrogenase</fullName>
    </submittedName>
</protein>
<comment type="caution">
    <text evidence="4">The sequence shown here is derived from an EMBL/GenBank/DDBJ whole genome shotgun (WGS) entry which is preliminary data.</text>
</comment>
<feature type="domain" description="D-isomer specific 2-hydroxyacid dehydrogenase NAD-binding" evidence="3">
    <location>
        <begin position="106"/>
        <end position="278"/>
    </location>
</feature>
<gene>
    <name evidence="4" type="ORF">ACFQGU_07735</name>
</gene>
<dbReference type="InterPro" id="IPR006140">
    <property type="entry name" value="D-isomer_DH_NAD-bd"/>
</dbReference>
<dbReference type="InterPro" id="IPR029753">
    <property type="entry name" value="D-isomer_DH_CS"/>
</dbReference>
<accession>A0ABW1SZS7</accession>
<dbReference type="RefSeq" id="WP_386765369.1">
    <property type="nucleotide sequence ID" value="NZ_JBHSTI010000008.1"/>
</dbReference>
<proteinExistence type="predicted"/>
<evidence type="ECO:0000256" key="2">
    <source>
        <dbReference type="ARBA" id="ARBA00023027"/>
    </source>
</evidence>
<keyword evidence="5" id="KW-1185">Reference proteome</keyword>
<dbReference type="PROSITE" id="PS00671">
    <property type="entry name" value="D_2_HYDROXYACID_DH_3"/>
    <property type="match status" value="1"/>
</dbReference>
<dbReference type="CDD" id="cd12166">
    <property type="entry name" value="2-Hacid_dh_7"/>
    <property type="match status" value="1"/>
</dbReference>
<dbReference type="EMBL" id="JBHSTI010000008">
    <property type="protein sequence ID" value="MFC6237766.1"/>
    <property type="molecule type" value="Genomic_DNA"/>
</dbReference>
<dbReference type="Proteomes" id="UP001596138">
    <property type="component" value="Unassembled WGS sequence"/>
</dbReference>
<dbReference type="InterPro" id="IPR036291">
    <property type="entry name" value="NAD(P)-bd_dom_sf"/>
</dbReference>
<keyword evidence="1" id="KW-0560">Oxidoreductase</keyword>
<evidence type="ECO:0000313" key="4">
    <source>
        <dbReference type="EMBL" id="MFC6237766.1"/>
    </source>
</evidence>
<dbReference type="Pfam" id="PF02826">
    <property type="entry name" value="2-Hacid_dh_C"/>
    <property type="match status" value="1"/>
</dbReference>
<dbReference type="Gene3D" id="3.40.50.720">
    <property type="entry name" value="NAD(P)-binding Rossmann-like Domain"/>
    <property type="match status" value="2"/>
</dbReference>
<dbReference type="SUPFAM" id="SSF51735">
    <property type="entry name" value="NAD(P)-binding Rossmann-fold domains"/>
    <property type="match status" value="1"/>
</dbReference>
<keyword evidence="2" id="KW-0520">NAD</keyword>
<dbReference type="PANTHER" id="PTHR43333:SF1">
    <property type="entry name" value="D-ISOMER SPECIFIC 2-HYDROXYACID DEHYDROGENASE NAD-BINDING DOMAIN-CONTAINING PROTEIN"/>
    <property type="match status" value="1"/>
</dbReference>
<evidence type="ECO:0000259" key="3">
    <source>
        <dbReference type="Pfam" id="PF02826"/>
    </source>
</evidence>
<dbReference type="PANTHER" id="PTHR43333">
    <property type="entry name" value="2-HACID_DH_C DOMAIN-CONTAINING PROTEIN"/>
    <property type="match status" value="1"/>
</dbReference>
<name>A0ABW1SZS7_9ACTN</name>
<evidence type="ECO:0000313" key="5">
    <source>
        <dbReference type="Proteomes" id="UP001596138"/>
    </source>
</evidence>
<organism evidence="4 5">
    <name type="scientific">Longivirga aurantiaca</name>
    <dbReference type="NCBI Taxonomy" id="1837743"/>
    <lineage>
        <taxon>Bacteria</taxon>
        <taxon>Bacillati</taxon>
        <taxon>Actinomycetota</taxon>
        <taxon>Actinomycetes</taxon>
        <taxon>Sporichthyales</taxon>
        <taxon>Sporichthyaceae</taxon>
        <taxon>Longivirga</taxon>
    </lineage>
</organism>
<evidence type="ECO:0000256" key="1">
    <source>
        <dbReference type="ARBA" id="ARBA00023002"/>
    </source>
</evidence>